<evidence type="ECO:0000313" key="2">
    <source>
        <dbReference type="EMBL" id="KAL2620710.1"/>
    </source>
</evidence>
<proteinExistence type="predicted"/>
<feature type="compositionally biased region" description="Basic and acidic residues" evidence="1">
    <location>
        <begin position="51"/>
        <end position="65"/>
    </location>
</feature>
<gene>
    <name evidence="2" type="ORF">R1flu_000915</name>
</gene>
<accession>A0ABD1Y1U8</accession>
<feature type="compositionally biased region" description="Basic and acidic residues" evidence="1">
    <location>
        <begin position="91"/>
        <end position="101"/>
    </location>
</feature>
<reference evidence="2 3" key="1">
    <citation type="submission" date="2024-09" db="EMBL/GenBank/DDBJ databases">
        <title>Chromosome-scale assembly of Riccia fluitans.</title>
        <authorList>
            <person name="Paukszto L."/>
            <person name="Sawicki J."/>
            <person name="Karawczyk K."/>
            <person name="Piernik-Szablinska J."/>
            <person name="Szczecinska M."/>
            <person name="Mazdziarz M."/>
        </authorList>
    </citation>
    <scope>NUCLEOTIDE SEQUENCE [LARGE SCALE GENOMIC DNA]</scope>
    <source>
        <strain evidence="2">Rf_01</strain>
        <tissue evidence="2">Aerial parts of the thallus</tissue>
    </source>
</reference>
<name>A0ABD1Y1U8_9MARC</name>
<organism evidence="2 3">
    <name type="scientific">Riccia fluitans</name>
    <dbReference type="NCBI Taxonomy" id="41844"/>
    <lineage>
        <taxon>Eukaryota</taxon>
        <taxon>Viridiplantae</taxon>
        <taxon>Streptophyta</taxon>
        <taxon>Embryophyta</taxon>
        <taxon>Marchantiophyta</taxon>
        <taxon>Marchantiopsida</taxon>
        <taxon>Marchantiidae</taxon>
        <taxon>Marchantiales</taxon>
        <taxon>Ricciaceae</taxon>
        <taxon>Riccia</taxon>
    </lineage>
</organism>
<protein>
    <submittedName>
        <fullName evidence="2">Uncharacterized protein</fullName>
    </submittedName>
</protein>
<dbReference type="EMBL" id="JBHFFA010000006">
    <property type="protein sequence ID" value="KAL2620710.1"/>
    <property type="molecule type" value="Genomic_DNA"/>
</dbReference>
<sequence length="101" mass="11669">MDANRENEDADKLWLFPALLKKRASGLPPRIARYCRRGPQGSIHDVITGAEKYETTRQTERIRKENVKKKTHRNHDSSSSSEEESSSSSSDSKEEERSHRR</sequence>
<dbReference type="Proteomes" id="UP001605036">
    <property type="component" value="Unassembled WGS sequence"/>
</dbReference>
<dbReference type="AlphaFoldDB" id="A0ABD1Y1U8"/>
<comment type="caution">
    <text evidence="2">The sequence shown here is derived from an EMBL/GenBank/DDBJ whole genome shotgun (WGS) entry which is preliminary data.</text>
</comment>
<evidence type="ECO:0000313" key="3">
    <source>
        <dbReference type="Proteomes" id="UP001605036"/>
    </source>
</evidence>
<evidence type="ECO:0000256" key="1">
    <source>
        <dbReference type="SAM" id="MobiDB-lite"/>
    </source>
</evidence>
<feature type="region of interest" description="Disordered" evidence="1">
    <location>
        <begin position="46"/>
        <end position="101"/>
    </location>
</feature>
<keyword evidence="3" id="KW-1185">Reference proteome</keyword>